<dbReference type="GO" id="GO:0008168">
    <property type="term" value="F:methyltransferase activity"/>
    <property type="evidence" value="ECO:0007669"/>
    <property type="project" value="UniProtKB-KW"/>
</dbReference>
<keyword evidence="1" id="KW-0489">Methyltransferase</keyword>
<gene>
    <name evidence="1" type="ORF">HJG63_019918</name>
</gene>
<reference evidence="1 2" key="1">
    <citation type="journal article" date="2020" name="Nature">
        <title>Six reference-quality genomes reveal evolution of bat adaptations.</title>
        <authorList>
            <person name="Jebb D."/>
            <person name="Huang Z."/>
            <person name="Pippel M."/>
            <person name="Hughes G.M."/>
            <person name="Lavrichenko K."/>
            <person name="Devanna P."/>
            <person name="Winkler S."/>
            <person name="Jermiin L.S."/>
            <person name="Skirmuntt E.C."/>
            <person name="Katzourakis A."/>
            <person name="Burkitt-Gray L."/>
            <person name="Ray D.A."/>
            <person name="Sullivan K.A.M."/>
            <person name="Roscito J.G."/>
            <person name="Kirilenko B.M."/>
            <person name="Davalos L.M."/>
            <person name="Corthals A.P."/>
            <person name="Power M.L."/>
            <person name="Jones G."/>
            <person name="Ransome R.D."/>
            <person name="Dechmann D.K.N."/>
            <person name="Locatelli A.G."/>
            <person name="Puechmaille S.J."/>
            <person name="Fedrigo O."/>
            <person name="Jarvis E.D."/>
            <person name="Hiller M."/>
            <person name="Vernes S.C."/>
            <person name="Myers E.W."/>
            <person name="Teeling E.C."/>
        </authorList>
    </citation>
    <scope>NUCLEOTIDE SEQUENCE [LARGE SCALE GENOMIC DNA]</scope>
    <source>
        <strain evidence="1">MRouAeg1</strain>
        <tissue evidence="1">Muscle</tissue>
    </source>
</reference>
<dbReference type="AlphaFoldDB" id="A0A7J8EM97"/>
<protein>
    <submittedName>
        <fullName evidence="1">tRNA methyltransferase 2-like protein B</fullName>
    </submittedName>
</protein>
<accession>A0A7J8EM97</accession>
<dbReference type="GO" id="GO:0032259">
    <property type="term" value="P:methylation"/>
    <property type="evidence" value="ECO:0007669"/>
    <property type="project" value="UniProtKB-KW"/>
</dbReference>
<proteinExistence type="predicted"/>
<comment type="caution">
    <text evidence="1">The sequence shown here is derived from an EMBL/GenBank/DDBJ whole genome shotgun (WGS) entry which is preliminary data.</text>
</comment>
<evidence type="ECO:0000313" key="2">
    <source>
        <dbReference type="Proteomes" id="UP000593571"/>
    </source>
</evidence>
<organism evidence="1 2">
    <name type="scientific">Rousettus aegyptiacus</name>
    <name type="common">Egyptian fruit bat</name>
    <name type="synonym">Pteropus aegyptiacus</name>
    <dbReference type="NCBI Taxonomy" id="9407"/>
    <lineage>
        <taxon>Eukaryota</taxon>
        <taxon>Metazoa</taxon>
        <taxon>Chordata</taxon>
        <taxon>Craniata</taxon>
        <taxon>Vertebrata</taxon>
        <taxon>Euteleostomi</taxon>
        <taxon>Mammalia</taxon>
        <taxon>Eutheria</taxon>
        <taxon>Laurasiatheria</taxon>
        <taxon>Chiroptera</taxon>
        <taxon>Yinpterochiroptera</taxon>
        <taxon>Pteropodoidea</taxon>
        <taxon>Pteropodidae</taxon>
        <taxon>Rousettinae</taxon>
        <taxon>Rousettus</taxon>
    </lineage>
</organism>
<dbReference type="Proteomes" id="UP000593571">
    <property type="component" value="Unassembled WGS sequence"/>
</dbReference>
<sequence>MEEKLHSQDRQEISKSMKTSEETKLSWTTTWFLAGKICCCSIILDSLSAETMIQESVRQPFLILFIFHSLSSEEHFIKTRVLPLHGVKPIIDGYQNKSTFSVNQGPDGNPKTEGYYLRTWRGTSSVYSLSI</sequence>
<name>A0A7J8EM97_ROUAE</name>
<dbReference type="EMBL" id="JACASE010000009">
    <property type="protein sequence ID" value="KAF6436584.1"/>
    <property type="molecule type" value="Genomic_DNA"/>
</dbReference>
<keyword evidence="1" id="KW-0808">Transferase</keyword>
<keyword evidence="2" id="KW-1185">Reference proteome</keyword>
<evidence type="ECO:0000313" key="1">
    <source>
        <dbReference type="EMBL" id="KAF6436584.1"/>
    </source>
</evidence>